<dbReference type="GO" id="GO:0043190">
    <property type="term" value="C:ATP-binding cassette (ABC) transporter complex"/>
    <property type="evidence" value="ECO:0007669"/>
    <property type="project" value="InterPro"/>
</dbReference>
<dbReference type="EMBL" id="BOON01000047">
    <property type="protein sequence ID" value="GII25171.1"/>
    <property type="molecule type" value="Genomic_DNA"/>
</dbReference>
<evidence type="ECO:0000259" key="2">
    <source>
        <dbReference type="Pfam" id="PF04069"/>
    </source>
</evidence>
<comment type="caution">
    <text evidence="3">The sequence shown here is derived from an EMBL/GenBank/DDBJ whole genome shotgun (WGS) entry which is preliminary data.</text>
</comment>
<keyword evidence="1" id="KW-0732">Signal</keyword>
<dbReference type="AlphaFoldDB" id="A0A8J3TGI8"/>
<keyword evidence="4" id="KW-1185">Reference proteome</keyword>
<feature type="domain" description="ABC-type glycine betaine transport system substrate-binding" evidence="2">
    <location>
        <begin position="133"/>
        <end position="331"/>
    </location>
</feature>
<feature type="domain" description="ABC-type glycine betaine transport system substrate-binding" evidence="2">
    <location>
        <begin position="50"/>
        <end position="118"/>
    </location>
</feature>
<evidence type="ECO:0000256" key="1">
    <source>
        <dbReference type="SAM" id="SignalP"/>
    </source>
</evidence>
<dbReference type="PROSITE" id="PS51257">
    <property type="entry name" value="PROKAR_LIPOPROTEIN"/>
    <property type="match status" value="1"/>
</dbReference>
<dbReference type="Gene3D" id="3.40.190.10">
    <property type="entry name" value="Periplasmic binding protein-like II"/>
    <property type="match status" value="2"/>
</dbReference>
<dbReference type="Pfam" id="PF04069">
    <property type="entry name" value="OpuAC"/>
    <property type="match status" value="2"/>
</dbReference>
<reference evidence="3" key="1">
    <citation type="submission" date="2021-01" db="EMBL/GenBank/DDBJ databases">
        <title>Whole genome shotgun sequence of Planosporangium mesophilum NBRC 109066.</title>
        <authorList>
            <person name="Komaki H."/>
            <person name="Tamura T."/>
        </authorList>
    </citation>
    <scope>NUCLEOTIDE SEQUENCE</scope>
    <source>
        <strain evidence="3">NBRC 109066</strain>
    </source>
</reference>
<evidence type="ECO:0000313" key="3">
    <source>
        <dbReference type="EMBL" id="GII25171.1"/>
    </source>
</evidence>
<name>A0A8J3TGI8_9ACTN</name>
<organism evidence="3 4">
    <name type="scientific">Planosporangium mesophilum</name>
    <dbReference type="NCBI Taxonomy" id="689768"/>
    <lineage>
        <taxon>Bacteria</taxon>
        <taxon>Bacillati</taxon>
        <taxon>Actinomycetota</taxon>
        <taxon>Actinomycetes</taxon>
        <taxon>Micromonosporales</taxon>
        <taxon>Micromonosporaceae</taxon>
        <taxon>Planosporangium</taxon>
    </lineage>
</organism>
<proteinExistence type="predicted"/>
<feature type="chain" id="PRO_5038424144" description="ABC-type glycine betaine transport system substrate-binding domain-containing protein" evidence="1">
    <location>
        <begin position="19"/>
        <end position="333"/>
    </location>
</feature>
<protein>
    <recommendedName>
        <fullName evidence="2">ABC-type glycine betaine transport system substrate-binding domain-containing protein</fullName>
    </recommendedName>
</protein>
<dbReference type="RefSeq" id="WP_239088417.1">
    <property type="nucleotide sequence ID" value="NZ_BOON01000047.1"/>
</dbReference>
<dbReference type="GO" id="GO:0022857">
    <property type="term" value="F:transmembrane transporter activity"/>
    <property type="evidence" value="ECO:0007669"/>
    <property type="project" value="InterPro"/>
</dbReference>
<dbReference type="Proteomes" id="UP000599074">
    <property type="component" value="Unassembled WGS sequence"/>
</dbReference>
<dbReference type="SUPFAM" id="SSF53850">
    <property type="entry name" value="Periplasmic binding protein-like II"/>
    <property type="match status" value="2"/>
</dbReference>
<gene>
    <name evidence="3" type="ORF">Pme01_47680</name>
</gene>
<dbReference type="InterPro" id="IPR007210">
    <property type="entry name" value="ABC_Gly_betaine_transp_sub-bd"/>
</dbReference>
<feature type="signal peptide" evidence="1">
    <location>
        <begin position="1"/>
        <end position="18"/>
    </location>
</feature>
<evidence type="ECO:0000313" key="4">
    <source>
        <dbReference type="Proteomes" id="UP000599074"/>
    </source>
</evidence>
<sequence length="333" mass="33994">MRIVMRAAVIAAVGLASAGLVTGCGKAGQSGTTAAKDVQGAGCAPVAGQQLVLLTDDKKLQAADNVIPAINAKVADPALVAALDKVSSAVGGKDLISLNKATNVDRKTPKVAAEEFAASVKLTDGLAKGPGGKITVGVADFNENQTLGELYRIALGAAGYQATVQQIGNRELYEPALEKGEIQVVPEYVSTLTEFLNKKLNGASAAPLSSSDLDKTVAALTDLGTRAGLKFGRPSQATDQNAFAVTKAFADKYKVGTLSEFGSKCSGKATILGGPNECKERPFCKPGLEQTYGIQFGQFASFDAGGPQTKNALTTGAASIGLVFSSDAAFATS</sequence>
<accession>A0A8J3TGI8</accession>